<dbReference type="PANTHER" id="PTHR14952">
    <property type="entry name" value="ROPPORIN-1-LIKE PROTEIN"/>
    <property type="match status" value="1"/>
</dbReference>
<reference evidence="6" key="1">
    <citation type="submission" date="2025-08" db="UniProtKB">
        <authorList>
            <consortium name="Ensembl"/>
        </authorList>
    </citation>
    <scope>IDENTIFICATION</scope>
</reference>
<evidence type="ECO:0000256" key="5">
    <source>
        <dbReference type="ARBA" id="ARBA00035651"/>
    </source>
</evidence>
<comment type="subcellular location">
    <subcellularLocation>
        <location evidence="1">Cell projection</location>
        <location evidence="1">Cilium</location>
        <location evidence="1">Flagellum</location>
    </subcellularLocation>
</comment>
<organism evidence="6 7">
    <name type="scientific">Salmo trutta</name>
    <name type="common">Brown trout</name>
    <dbReference type="NCBI Taxonomy" id="8032"/>
    <lineage>
        <taxon>Eukaryota</taxon>
        <taxon>Metazoa</taxon>
        <taxon>Chordata</taxon>
        <taxon>Craniata</taxon>
        <taxon>Vertebrata</taxon>
        <taxon>Euteleostomi</taxon>
        <taxon>Actinopterygii</taxon>
        <taxon>Neopterygii</taxon>
        <taxon>Teleostei</taxon>
        <taxon>Protacanthopterygii</taxon>
        <taxon>Salmoniformes</taxon>
        <taxon>Salmonidae</taxon>
        <taxon>Salmoninae</taxon>
        <taxon>Salmo</taxon>
    </lineage>
</organism>
<keyword evidence="4" id="KW-0966">Cell projection</keyword>
<evidence type="ECO:0008006" key="8">
    <source>
        <dbReference type="Google" id="ProtNLM"/>
    </source>
</evidence>
<dbReference type="OMA" id="ICCCYIG"/>
<accession>A0A674EAG0</accession>
<protein>
    <recommendedName>
        <fullName evidence="8">Ropporin-1-like protein</fullName>
    </recommendedName>
</protein>
<evidence type="ECO:0000256" key="4">
    <source>
        <dbReference type="ARBA" id="ARBA00023273"/>
    </source>
</evidence>
<reference evidence="6" key="2">
    <citation type="submission" date="2025-09" db="UniProtKB">
        <authorList>
            <consortium name="Ensembl"/>
        </authorList>
    </citation>
    <scope>IDENTIFICATION</scope>
</reference>
<dbReference type="AlphaFoldDB" id="A0A674EAG0"/>
<name>A0A674EAG0_SALTR</name>
<dbReference type="Proteomes" id="UP000472277">
    <property type="component" value="Chromosome 2"/>
</dbReference>
<evidence type="ECO:0000256" key="1">
    <source>
        <dbReference type="ARBA" id="ARBA00004230"/>
    </source>
</evidence>
<dbReference type="GeneTree" id="ENSGT00990000211529"/>
<evidence type="ECO:0000313" key="6">
    <source>
        <dbReference type="Ensembl" id="ENSSTUP00000105338.1"/>
    </source>
</evidence>
<dbReference type="GO" id="GO:0031514">
    <property type="term" value="C:motile cilium"/>
    <property type="evidence" value="ECO:0007669"/>
    <property type="project" value="UniProtKB-SubCell"/>
</dbReference>
<dbReference type="Ensembl" id="ENSSTUT00000112947.1">
    <property type="protein sequence ID" value="ENSSTUP00000105338.1"/>
    <property type="gene ID" value="ENSSTUG00000046986.1"/>
</dbReference>
<keyword evidence="3" id="KW-0969">Cilium</keyword>
<comment type="similarity">
    <text evidence="5">Belongs to the ropporin family.</text>
</comment>
<evidence type="ECO:0000313" key="7">
    <source>
        <dbReference type="Proteomes" id="UP000472277"/>
    </source>
</evidence>
<dbReference type="InParanoid" id="A0A674EAG0"/>
<keyword evidence="2" id="KW-0282">Flagellum</keyword>
<dbReference type="PANTHER" id="PTHR14952:SF14">
    <property type="entry name" value="ROPPORIN-1-LIKE PROTEIN"/>
    <property type="match status" value="1"/>
</dbReference>
<proteinExistence type="inferred from homology"/>
<evidence type="ECO:0000256" key="2">
    <source>
        <dbReference type="ARBA" id="ARBA00022846"/>
    </source>
</evidence>
<sequence>MPSPDTIELPDILKQFTKAAIRTQPRDVLCICCCYIGYFSALSKGDILPTKERLERPVATQKTDTGLTPGLLKVLNKQILSNPQNDTTPPLSYLLQQKWKGLCQPSEQLDTAGPGVKQWCSSYKYHMEAVLHCLDDPGFTDFSVCVQIINALRYACEILAENEGGGAATMPFDLFAGDPQDQIDSFLSSLQEPNDMIQVANFYSGKN</sequence>
<evidence type="ECO:0000256" key="3">
    <source>
        <dbReference type="ARBA" id="ARBA00023069"/>
    </source>
</evidence>
<keyword evidence="7" id="KW-1185">Reference proteome</keyword>
<dbReference type="Gene3D" id="1.20.890.10">
    <property type="entry name" value="cAMP-dependent protein kinase regulatory subunit, dimerization-anchoring domain"/>
    <property type="match status" value="1"/>
</dbReference>